<dbReference type="InterPro" id="IPR052575">
    <property type="entry name" value="SSU_processome_comp_20"/>
</dbReference>
<dbReference type="Gene3D" id="1.25.10.10">
    <property type="entry name" value="Leucine-rich Repeat Variant"/>
    <property type="match status" value="1"/>
</dbReference>
<accession>A0A8S1HVM4</accession>
<dbReference type="GO" id="GO:0032040">
    <property type="term" value="C:small-subunit processome"/>
    <property type="evidence" value="ECO:0007669"/>
    <property type="project" value="TreeGrafter"/>
</dbReference>
<dbReference type="Proteomes" id="UP000835052">
    <property type="component" value="Unassembled WGS sequence"/>
</dbReference>
<feature type="domain" description="U3 small nucleolar RNA-associated protein 20 N-terminal" evidence="2">
    <location>
        <begin position="906"/>
        <end position="975"/>
    </location>
</feature>
<keyword evidence="4" id="KW-1185">Reference proteome</keyword>
<dbReference type="InterPro" id="IPR016024">
    <property type="entry name" value="ARM-type_fold"/>
</dbReference>
<evidence type="ECO:0000313" key="3">
    <source>
        <dbReference type="EMBL" id="CAD6199919.1"/>
    </source>
</evidence>
<dbReference type="PANTHER" id="PTHR17695:SF11">
    <property type="entry name" value="SMALL SUBUNIT PROCESSOME COMPONENT 20 HOMOLOG"/>
    <property type="match status" value="1"/>
</dbReference>
<name>A0A8S1HVM4_9PELO</name>
<reference evidence="3" key="1">
    <citation type="submission" date="2020-10" db="EMBL/GenBank/DDBJ databases">
        <authorList>
            <person name="Kikuchi T."/>
        </authorList>
    </citation>
    <scope>NUCLEOTIDE SEQUENCE</scope>
    <source>
        <strain evidence="3">NKZ352</strain>
    </source>
</reference>
<evidence type="ECO:0000313" key="4">
    <source>
        <dbReference type="Proteomes" id="UP000835052"/>
    </source>
</evidence>
<dbReference type="InterPro" id="IPR011430">
    <property type="entry name" value="UTP20_N"/>
</dbReference>
<proteinExistence type="predicted"/>
<feature type="region of interest" description="Disordered" evidence="1">
    <location>
        <begin position="827"/>
        <end position="863"/>
    </location>
</feature>
<sequence>MEEPSEEIEEQEYIPRKREKIKELSFNERVALIGGDHTKFNRRFNVESTSETNFQEALEKWMDQDQGADFEEFLFSIPRKELTTYAQLLHHSDKVFDAITQTLGKKGCKSIPALCEVLTAFARDLREEFFKHMWKSLEVLINVIDLGERDGDSMEAAFIALTTLVKLLAGKLCKQIKTAFTNFLPLFASSRPFARRFAAESFAYLIRKLNDLRPIVQFIVKQTLKTRHEYLSDGLAMLFHNVFIGMSGGFHSSAPDLLRNIVTAVVYNGPEADVDHDELIEYSVEILIQTVNYTSAYAKKSKSPDRLFFQQVITKLLGEAKNMEIATSLMRLVQSCLAEEAAMNVVAKRQKRKESAKRKASQKRATDLPLDFAFADDLRASLNAVVALGDFALNETAVELFAKVINLLLKTTELESFDLYLMPALGKVAQAVLEKENEDEVLVRQVWRFYAYLCSRRKPIEETLGRGTDRSNFFDLFPHQASRKWILEKLNGNLKELREHDEELFLNLLIAWPWIFPSAEVSQASKAVLDFVKTEIGTKREEISSGQLVLVAFAGIFSVSRQLLLEIDLETLSSFVKVQQCRESSLLALELYFEVLGSSSDPELMDRVAQLLTPALMSPTDNARKTALRILSSFHVPLENPEVPSGEKMASKSTPTLFQVLSAAENCELTNFRERLLHLRKLRFGEHRRHMPESREKQYQHLIVRVCVSQFFVQFTPLWKGLHEVLGTFARGMDIDLFWSTMNDCIDNITKKIDAKEDSVGSSILSGLSHVDEISRSDYVNARVQLFAFFAAIPEIAERRTRILAPVLLKLYREEFVPLTESRSKGRKVGKSAEREEEEEEEEEAEEHEEEEEEERTSKGGRSKQEFVDAVKALNSLLRVFSKFGDGRSVYMESKLREIYNEISEDEEDAVVLDEHRSSVIPVLLRVLNGKLNIRETKKGAVSRRNGILRTISGCRPNELSFFFDLHFEKLYKIIGRTATFAEIAEKCRADEFLSSFRPQMITRQFGPTE</sequence>
<dbReference type="AlphaFoldDB" id="A0A8S1HVM4"/>
<dbReference type="PANTHER" id="PTHR17695">
    <property type="entry name" value="SMALL SUBUNIT PROCESSOME COMPONENT 20 HOMOLOG"/>
    <property type="match status" value="1"/>
</dbReference>
<dbReference type="SUPFAM" id="SSF48371">
    <property type="entry name" value="ARM repeat"/>
    <property type="match status" value="1"/>
</dbReference>
<organism evidence="3 4">
    <name type="scientific">Caenorhabditis auriculariae</name>
    <dbReference type="NCBI Taxonomy" id="2777116"/>
    <lineage>
        <taxon>Eukaryota</taxon>
        <taxon>Metazoa</taxon>
        <taxon>Ecdysozoa</taxon>
        <taxon>Nematoda</taxon>
        <taxon>Chromadorea</taxon>
        <taxon>Rhabditida</taxon>
        <taxon>Rhabditina</taxon>
        <taxon>Rhabditomorpha</taxon>
        <taxon>Rhabditoidea</taxon>
        <taxon>Rhabditidae</taxon>
        <taxon>Peloderinae</taxon>
        <taxon>Caenorhabditis</taxon>
    </lineage>
</organism>
<comment type="caution">
    <text evidence="3">The sequence shown here is derived from an EMBL/GenBank/DDBJ whole genome shotgun (WGS) entry which is preliminary data.</text>
</comment>
<dbReference type="Pfam" id="PF07539">
    <property type="entry name" value="UTP20_N"/>
    <property type="match status" value="1"/>
</dbReference>
<gene>
    <name evidence="3" type="ORF">CAUJ_LOCUS15818</name>
</gene>
<dbReference type="EMBL" id="CAJGYM010000216">
    <property type="protein sequence ID" value="CAD6199919.1"/>
    <property type="molecule type" value="Genomic_DNA"/>
</dbReference>
<protein>
    <recommendedName>
        <fullName evidence="2">U3 small nucleolar RNA-associated protein 20 N-terminal domain-containing protein</fullName>
    </recommendedName>
</protein>
<dbReference type="GO" id="GO:0030686">
    <property type="term" value="C:90S preribosome"/>
    <property type="evidence" value="ECO:0007669"/>
    <property type="project" value="TreeGrafter"/>
</dbReference>
<evidence type="ECO:0000256" key="1">
    <source>
        <dbReference type="SAM" id="MobiDB-lite"/>
    </source>
</evidence>
<feature type="compositionally biased region" description="Acidic residues" evidence="1">
    <location>
        <begin position="835"/>
        <end position="855"/>
    </location>
</feature>
<dbReference type="OrthoDB" id="360653at2759"/>
<evidence type="ECO:0000259" key="2">
    <source>
        <dbReference type="Pfam" id="PF07539"/>
    </source>
</evidence>
<dbReference type="InterPro" id="IPR011989">
    <property type="entry name" value="ARM-like"/>
</dbReference>